<dbReference type="EMBL" id="CP081303">
    <property type="protein sequence ID" value="QZE15342.1"/>
    <property type="molecule type" value="Genomic_DNA"/>
</dbReference>
<evidence type="ECO:0000313" key="1">
    <source>
        <dbReference type="EMBL" id="QZE15342.1"/>
    </source>
</evidence>
<reference evidence="1" key="1">
    <citation type="submission" date="2021-08" db="EMBL/GenBank/DDBJ databases">
        <title>Novel anaerobic bacterium isolated from sea squirt in East Sea, Republic of Korea.</title>
        <authorList>
            <person name="Nguyen T.H."/>
            <person name="Li Z."/>
            <person name="Lee Y.-J."/>
            <person name="Ko J."/>
            <person name="Kim S.-G."/>
        </authorList>
    </citation>
    <scope>NUCLEOTIDE SEQUENCE</scope>
    <source>
        <strain evidence="1">KCTC 25031</strain>
    </source>
</reference>
<gene>
    <name evidence="1" type="ORF">K4L44_05785</name>
</gene>
<protein>
    <submittedName>
        <fullName evidence="1">YodC family protein</fullName>
    </submittedName>
</protein>
<keyword evidence="2" id="KW-1185">Reference proteome</keyword>
<accession>A0AC61NQ79</accession>
<evidence type="ECO:0000313" key="2">
    <source>
        <dbReference type="Proteomes" id="UP000826212"/>
    </source>
</evidence>
<proteinExistence type="predicted"/>
<organism evidence="1 2">
    <name type="scientific">Halosquirtibacter laminarini</name>
    <dbReference type="NCBI Taxonomy" id="3374600"/>
    <lineage>
        <taxon>Bacteria</taxon>
        <taxon>Pseudomonadati</taxon>
        <taxon>Bacteroidota</taxon>
        <taxon>Bacteroidia</taxon>
        <taxon>Marinilabiliales</taxon>
        <taxon>Prolixibacteraceae</taxon>
        <taxon>Halosquirtibacter</taxon>
    </lineage>
</organism>
<sequence length="67" mass="7827">MEESKEIKKLFKPGDVVTLKSGSVPMTVEVNYQSTPTMPVDVWCVYHINGTGYTRHQYRQEMLEKKY</sequence>
<name>A0AC61NQ79_9BACT</name>
<dbReference type="Proteomes" id="UP000826212">
    <property type="component" value="Chromosome"/>
</dbReference>